<feature type="compositionally biased region" description="Low complexity" evidence="1">
    <location>
        <begin position="205"/>
        <end position="214"/>
    </location>
</feature>
<sequence>MGIDDLGKKLGQHCQANAEIFLTIRGQRAYAEVTSEQADRALAKPFVPDGVTINVERHEGEVPLIKVGLRPSLTAVPKGQVSQAIIRAFGQLNAGRLGRIYIGPDAIHVPVSTEACLKRLLKAGSIDVVGKQLAVFDPSVVVREKRLQDLVEMHFLRKSRGALKQLQDQHAVVIAVRLGGTSPSSPEAGPTAPSGRGRGRGGRGAASQAAAAGRGQAGRGRGCPAKAAGRGVAKHVDKKAAATEKVKAMEPVVEVKGSAKASVDRAMSAIESLLAKATRRQSSFSSSETRFSTLLYAKIKELGQTDPEVAVFTARQPGGRLVVHMMGSDSAKVEALSQRPSHYMAKLTVANLQLNANQFKRVQVAQLTKAYGVLIEYDAKRGEVTVFGPREAAKACIEDMKPVSTAGGGQAQKAAAPQQLTLTSGRALFFKEHIHVNYRQLRVRPLKKGAIVVTGPSEELDVVEHLVNKIECRVLPHYLSPELADGFADFARRHLARLDIVAVVTQSLVSNDDGEDNGDNEEEEEKEKEGNEQDVTYLSNCGHEDEEWAQLEVWCYAGSLVPTFVKTMGFFASEQHHLVQELVPSLEWLYESWTHVDTINRIITCVSFQRIDDVLVYLSSADKWGNGYSGCLAATNTRLVYAVSPSALVSLEPMLQQFGVEYLTYTTRDNHMGSMIVTKLMETFGLLTPQHGLRK</sequence>
<feature type="region of interest" description="Disordered" evidence="1">
    <location>
        <begin position="510"/>
        <end position="535"/>
    </location>
</feature>
<dbReference type="RefSeq" id="XP_004338646.1">
    <property type="nucleotide sequence ID" value="XM_004338598.1"/>
</dbReference>
<dbReference type="EMBL" id="KB007985">
    <property type="protein sequence ID" value="ELR16633.1"/>
    <property type="molecule type" value="Genomic_DNA"/>
</dbReference>
<evidence type="ECO:0000313" key="3">
    <source>
        <dbReference type="Proteomes" id="UP000011083"/>
    </source>
</evidence>
<dbReference type="KEGG" id="acan:ACA1_088790"/>
<dbReference type="GeneID" id="14917337"/>
<keyword evidence="3" id="KW-1185">Reference proteome</keyword>
<dbReference type="Proteomes" id="UP000011083">
    <property type="component" value="Unassembled WGS sequence"/>
</dbReference>
<feature type="compositionally biased region" description="Acidic residues" evidence="1">
    <location>
        <begin position="512"/>
        <end position="526"/>
    </location>
</feature>
<name>L8GVM4_ACACF</name>
<reference evidence="2 3" key="1">
    <citation type="journal article" date="2013" name="Genome Biol.">
        <title>Genome of Acanthamoeba castellanii highlights extensive lateral gene transfer and early evolution of tyrosine kinase signaling.</title>
        <authorList>
            <person name="Clarke M."/>
            <person name="Lohan A.J."/>
            <person name="Liu B."/>
            <person name="Lagkouvardos I."/>
            <person name="Roy S."/>
            <person name="Zafar N."/>
            <person name="Bertelli C."/>
            <person name="Schilde C."/>
            <person name="Kianianmomeni A."/>
            <person name="Burglin T.R."/>
            <person name="Frech C."/>
            <person name="Turcotte B."/>
            <person name="Kopec K.O."/>
            <person name="Synnott J.M."/>
            <person name="Choo C."/>
            <person name="Paponov I."/>
            <person name="Finkler A."/>
            <person name="Soon Heng Tan C."/>
            <person name="Hutchins A.P."/>
            <person name="Weinmeier T."/>
            <person name="Rattei T."/>
            <person name="Chu J.S."/>
            <person name="Gimenez G."/>
            <person name="Irimia M."/>
            <person name="Rigden D.J."/>
            <person name="Fitzpatrick D.A."/>
            <person name="Lorenzo-Morales J."/>
            <person name="Bateman A."/>
            <person name="Chiu C.H."/>
            <person name="Tang P."/>
            <person name="Hegemann P."/>
            <person name="Fromm H."/>
            <person name="Raoult D."/>
            <person name="Greub G."/>
            <person name="Miranda-Saavedra D."/>
            <person name="Chen N."/>
            <person name="Nash P."/>
            <person name="Ginger M.L."/>
            <person name="Horn M."/>
            <person name="Schaap P."/>
            <person name="Caler L."/>
            <person name="Loftus B."/>
        </authorList>
    </citation>
    <scope>NUCLEOTIDE SEQUENCE [LARGE SCALE GENOMIC DNA]</scope>
    <source>
        <strain evidence="2 3">Neff</strain>
    </source>
</reference>
<protein>
    <submittedName>
        <fullName evidence="2">Uncharacterized protein</fullName>
    </submittedName>
</protein>
<dbReference type="AlphaFoldDB" id="L8GVM4"/>
<evidence type="ECO:0000313" key="2">
    <source>
        <dbReference type="EMBL" id="ELR16633.1"/>
    </source>
</evidence>
<gene>
    <name evidence="2" type="ORF">ACA1_088790</name>
</gene>
<dbReference type="VEuPathDB" id="AmoebaDB:ACA1_088790"/>
<feature type="region of interest" description="Disordered" evidence="1">
    <location>
        <begin position="178"/>
        <end position="230"/>
    </location>
</feature>
<organism evidence="2 3">
    <name type="scientific">Acanthamoeba castellanii (strain ATCC 30010 / Neff)</name>
    <dbReference type="NCBI Taxonomy" id="1257118"/>
    <lineage>
        <taxon>Eukaryota</taxon>
        <taxon>Amoebozoa</taxon>
        <taxon>Discosea</taxon>
        <taxon>Longamoebia</taxon>
        <taxon>Centramoebida</taxon>
        <taxon>Acanthamoebidae</taxon>
        <taxon>Acanthamoeba</taxon>
    </lineage>
</organism>
<accession>L8GVM4</accession>
<proteinExistence type="predicted"/>
<evidence type="ECO:0000256" key="1">
    <source>
        <dbReference type="SAM" id="MobiDB-lite"/>
    </source>
</evidence>